<dbReference type="SUPFAM" id="SSF103506">
    <property type="entry name" value="Mitochondrial carrier"/>
    <property type="match status" value="1"/>
</dbReference>
<feature type="compositionally biased region" description="Low complexity" evidence="11">
    <location>
        <begin position="305"/>
        <end position="316"/>
    </location>
</feature>
<keyword evidence="3 10" id="KW-0813">Transport</keyword>
<keyword evidence="8 9" id="KW-0472">Membrane</keyword>
<feature type="region of interest" description="Disordered" evidence="11">
    <location>
        <begin position="297"/>
        <end position="320"/>
    </location>
</feature>
<evidence type="ECO:0000256" key="7">
    <source>
        <dbReference type="ARBA" id="ARBA00023128"/>
    </source>
</evidence>
<dbReference type="InterPro" id="IPR050567">
    <property type="entry name" value="Mitochondrial_Carrier"/>
</dbReference>
<feature type="repeat" description="Solcar" evidence="9">
    <location>
        <begin position="266"/>
        <end position="367"/>
    </location>
</feature>
<evidence type="ECO:0000256" key="5">
    <source>
        <dbReference type="ARBA" id="ARBA00022737"/>
    </source>
</evidence>
<dbReference type="PANTHER" id="PTHR45624:SF10">
    <property type="entry name" value="SLC (SOLUTE CARRIER) HOMOLOG"/>
    <property type="match status" value="1"/>
</dbReference>
<dbReference type="GeneID" id="28977149"/>
<dbReference type="PROSITE" id="PS50920">
    <property type="entry name" value="SOLCAR"/>
    <property type="match status" value="3"/>
</dbReference>
<dbReference type="OMA" id="GWGCTFP"/>
<sequence>MSTARAEPAEDAVAPRAPVPVPSPVSPALDFAAGTSSGIASLLVGQPLDTVKVRLQTQPRTSLWRGGGIEAACEVSSRQLYYKGAAHALVRVVREEGIAGLYKGVTSPMLGVALMNASVFTSYKYAMNAMLPHPDAEATLAQVTLAGSASGIFTSFITTPIDRLKILQQSTSVGQARQPSLLSLVRSLPPTSLYRGWTATVLRDTGYGPYFLVYEYFVRGGTLGLFGGGDKERERGRAGGPSGGGADLVDEAERVVLGGEDGQVAASATRVLVAGGLAGIVGWGCTFPIDVVKTKMQSLPPPDPSSSRSSSSSSRSAHPYATVRSTVAAVLRESGPRGFVTGLAPTLVRSVPVNMVTFAVFELVVATFR</sequence>
<feature type="repeat" description="Solcar" evidence="9">
    <location>
        <begin position="138"/>
        <end position="220"/>
    </location>
</feature>
<dbReference type="STRING" id="578459.A0A194S6V2"/>
<evidence type="ECO:0000256" key="4">
    <source>
        <dbReference type="ARBA" id="ARBA00022692"/>
    </source>
</evidence>
<evidence type="ECO:0000256" key="9">
    <source>
        <dbReference type="PROSITE-ProRule" id="PRU00282"/>
    </source>
</evidence>
<evidence type="ECO:0000256" key="6">
    <source>
        <dbReference type="ARBA" id="ARBA00022989"/>
    </source>
</evidence>
<dbReference type="Proteomes" id="UP000053890">
    <property type="component" value="Unassembled WGS sequence"/>
</dbReference>
<evidence type="ECO:0008006" key="14">
    <source>
        <dbReference type="Google" id="ProtNLM"/>
    </source>
</evidence>
<dbReference type="EMBL" id="KQ474078">
    <property type="protein sequence ID" value="KPV75141.1"/>
    <property type="molecule type" value="Genomic_DNA"/>
</dbReference>
<keyword evidence="6" id="KW-1133">Transmembrane helix</keyword>
<keyword evidence="7" id="KW-0496">Mitochondrion</keyword>
<dbReference type="GO" id="GO:0031966">
    <property type="term" value="C:mitochondrial membrane"/>
    <property type="evidence" value="ECO:0007669"/>
    <property type="project" value="UniProtKB-SubCell"/>
</dbReference>
<organism evidence="12 13">
    <name type="scientific">Rhodotorula graminis (strain WP1)</name>
    <dbReference type="NCBI Taxonomy" id="578459"/>
    <lineage>
        <taxon>Eukaryota</taxon>
        <taxon>Fungi</taxon>
        <taxon>Dikarya</taxon>
        <taxon>Basidiomycota</taxon>
        <taxon>Pucciniomycotina</taxon>
        <taxon>Microbotryomycetes</taxon>
        <taxon>Sporidiobolales</taxon>
        <taxon>Sporidiobolaceae</taxon>
        <taxon>Rhodotorula</taxon>
    </lineage>
</organism>
<keyword evidence="5" id="KW-0677">Repeat</keyword>
<evidence type="ECO:0000256" key="11">
    <source>
        <dbReference type="SAM" id="MobiDB-lite"/>
    </source>
</evidence>
<keyword evidence="13" id="KW-1185">Reference proteome</keyword>
<dbReference type="Pfam" id="PF00153">
    <property type="entry name" value="Mito_carr"/>
    <property type="match status" value="3"/>
</dbReference>
<dbReference type="RefSeq" id="XP_018271190.1">
    <property type="nucleotide sequence ID" value="XM_018416701.1"/>
</dbReference>
<evidence type="ECO:0000313" key="13">
    <source>
        <dbReference type="Proteomes" id="UP000053890"/>
    </source>
</evidence>
<evidence type="ECO:0000313" key="12">
    <source>
        <dbReference type="EMBL" id="KPV75141.1"/>
    </source>
</evidence>
<keyword evidence="4 9" id="KW-0812">Transmembrane</keyword>
<evidence type="ECO:0000256" key="3">
    <source>
        <dbReference type="ARBA" id="ARBA00022448"/>
    </source>
</evidence>
<reference evidence="12 13" key="1">
    <citation type="journal article" date="2015" name="Front. Microbiol.">
        <title>Genome sequence of the plant growth promoting endophytic yeast Rhodotorula graminis WP1.</title>
        <authorList>
            <person name="Firrincieli A."/>
            <person name="Otillar R."/>
            <person name="Salamov A."/>
            <person name="Schmutz J."/>
            <person name="Khan Z."/>
            <person name="Redman R.S."/>
            <person name="Fleck N.D."/>
            <person name="Lindquist E."/>
            <person name="Grigoriev I.V."/>
            <person name="Doty S.L."/>
        </authorList>
    </citation>
    <scope>NUCLEOTIDE SEQUENCE [LARGE SCALE GENOMIC DNA]</scope>
    <source>
        <strain evidence="12 13">WP1</strain>
    </source>
</reference>
<dbReference type="InterPro" id="IPR023395">
    <property type="entry name" value="MCP_dom_sf"/>
</dbReference>
<feature type="region of interest" description="Disordered" evidence="11">
    <location>
        <begin position="228"/>
        <end position="249"/>
    </location>
</feature>
<evidence type="ECO:0000256" key="10">
    <source>
        <dbReference type="RuleBase" id="RU000488"/>
    </source>
</evidence>
<gene>
    <name evidence="12" type="ORF">RHOBADRAFT_53163</name>
</gene>
<feature type="repeat" description="Solcar" evidence="9">
    <location>
        <begin position="25"/>
        <end position="129"/>
    </location>
</feature>
<comment type="similarity">
    <text evidence="2 10">Belongs to the mitochondrial carrier (TC 2.A.29) family.</text>
</comment>
<dbReference type="OrthoDB" id="14252at2759"/>
<protein>
    <recommendedName>
        <fullName evidence="14">Mitochondrial carrier</fullName>
    </recommendedName>
</protein>
<accession>A0A194S6V2</accession>
<evidence type="ECO:0000256" key="2">
    <source>
        <dbReference type="ARBA" id="ARBA00006375"/>
    </source>
</evidence>
<dbReference type="Gene3D" id="1.50.40.10">
    <property type="entry name" value="Mitochondrial carrier domain"/>
    <property type="match status" value="2"/>
</dbReference>
<evidence type="ECO:0000256" key="1">
    <source>
        <dbReference type="ARBA" id="ARBA00004225"/>
    </source>
</evidence>
<dbReference type="InterPro" id="IPR018108">
    <property type="entry name" value="MCP_transmembrane"/>
</dbReference>
<dbReference type="PANTHER" id="PTHR45624">
    <property type="entry name" value="MITOCHONDRIAL BASIC AMINO ACIDS TRANSPORTER-RELATED"/>
    <property type="match status" value="1"/>
</dbReference>
<dbReference type="GO" id="GO:0022857">
    <property type="term" value="F:transmembrane transporter activity"/>
    <property type="evidence" value="ECO:0007669"/>
    <property type="project" value="TreeGrafter"/>
</dbReference>
<dbReference type="AlphaFoldDB" id="A0A194S6V2"/>
<comment type="subcellular location">
    <subcellularLocation>
        <location evidence="1">Mitochondrion membrane</location>
        <topology evidence="1">Multi-pass membrane protein</topology>
    </subcellularLocation>
</comment>
<evidence type="ECO:0000256" key="8">
    <source>
        <dbReference type="ARBA" id="ARBA00023136"/>
    </source>
</evidence>
<name>A0A194S6V2_RHOGW</name>
<proteinExistence type="inferred from homology"/>